<proteinExistence type="predicted"/>
<name>A0A8J2S229_9CRUS</name>
<evidence type="ECO:0000313" key="2">
    <source>
        <dbReference type="Proteomes" id="UP000789390"/>
    </source>
</evidence>
<dbReference type="AlphaFoldDB" id="A0A8J2S229"/>
<accession>A0A8J2S229</accession>
<comment type="caution">
    <text evidence="1">The sequence shown here is derived from an EMBL/GenBank/DDBJ whole genome shotgun (WGS) entry which is preliminary data.</text>
</comment>
<gene>
    <name evidence="1" type="ORF">DGAL_LOCUS17210</name>
</gene>
<keyword evidence="2" id="KW-1185">Reference proteome</keyword>
<evidence type="ECO:0000313" key="1">
    <source>
        <dbReference type="EMBL" id="CAH0113325.1"/>
    </source>
</evidence>
<organism evidence="1 2">
    <name type="scientific">Daphnia galeata</name>
    <dbReference type="NCBI Taxonomy" id="27404"/>
    <lineage>
        <taxon>Eukaryota</taxon>
        <taxon>Metazoa</taxon>
        <taxon>Ecdysozoa</taxon>
        <taxon>Arthropoda</taxon>
        <taxon>Crustacea</taxon>
        <taxon>Branchiopoda</taxon>
        <taxon>Diplostraca</taxon>
        <taxon>Cladocera</taxon>
        <taxon>Anomopoda</taxon>
        <taxon>Daphniidae</taxon>
        <taxon>Daphnia</taxon>
    </lineage>
</organism>
<dbReference type="Gene3D" id="3.30.200.20">
    <property type="entry name" value="Phosphorylase Kinase, domain 1"/>
    <property type="match status" value="1"/>
</dbReference>
<dbReference type="OrthoDB" id="162894at2759"/>
<dbReference type="EMBL" id="CAKKLH010000337">
    <property type="protein sequence ID" value="CAH0113325.1"/>
    <property type="molecule type" value="Genomic_DNA"/>
</dbReference>
<sequence>MSTGSQVAQLSQTLEHGSCMLIRFNFEAVELLEYIKIKYLSDIMSTDLKGPDIEDFCVLKPISRGAFGKVFLGCKKQNPDSIYAIMVLNKSDIVHRNMASQGNVYFPVLQLICGAERSIGFTTNPPMPPKIPLGRSPLAQQPREIHQQPNRMPQVSSPLPAAVSVIYGPLAALKNNRNGVNGGIDPAITAASPLLPNSFSIWPQSPMVKTYPRDPMSLPLGLYGLPMAGNHNARKESVMTQASNDAYTEFRRQMLSQVNTNKSKRKIIDENGNSQPNSVNCDSDYGTVHGHNGNDSDVPEATHIRGTVSVTDIRLISNVDDTSILPTILSTNLLEE</sequence>
<dbReference type="Proteomes" id="UP000789390">
    <property type="component" value="Unassembled WGS sequence"/>
</dbReference>
<protein>
    <recommendedName>
        <fullName evidence="3">Protein kinase domain-containing protein</fullName>
    </recommendedName>
</protein>
<reference evidence="1" key="1">
    <citation type="submission" date="2021-11" db="EMBL/GenBank/DDBJ databases">
        <authorList>
            <person name="Schell T."/>
        </authorList>
    </citation>
    <scope>NUCLEOTIDE SEQUENCE</scope>
    <source>
        <strain evidence="1">M5</strain>
    </source>
</reference>
<evidence type="ECO:0008006" key="3">
    <source>
        <dbReference type="Google" id="ProtNLM"/>
    </source>
</evidence>